<dbReference type="GO" id="GO:0016740">
    <property type="term" value="F:transferase activity"/>
    <property type="evidence" value="ECO:0007669"/>
    <property type="project" value="UniProtKB-KW"/>
</dbReference>
<dbReference type="SUPFAM" id="SSF53448">
    <property type="entry name" value="Nucleotide-diphospho-sugar transferases"/>
    <property type="match status" value="1"/>
</dbReference>
<dbReference type="InterPro" id="IPR001173">
    <property type="entry name" value="Glyco_trans_2-like"/>
</dbReference>
<dbReference type="PANTHER" id="PTHR43685:SF11">
    <property type="entry name" value="GLYCOSYLTRANSFERASE TAGX-RELATED"/>
    <property type="match status" value="1"/>
</dbReference>
<evidence type="ECO:0000259" key="1">
    <source>
        <dbReference type="Pfam" id="PF00535"/>
    </source>
</evidence>
<feature type="domain" description="Glycosyltransferase 2-like" evidence="1">
    <location>
        <begin position="3"/>
        <end position="177"/>
    </location>
</feature>
<dbReference type="AlphaFoldDB" id="V6SGK2"/>
<dbReference type="PATRIC" id="fig|1341181.4.peg.2981"/>
<protein>
    <submittedName>
        <fullName evidence="2">Glycosyl transferase</fullName>
    </submittedName>
</protein>
<evidence type="ECO:0000313" key="2">
    <source>
        <dbReference type="EMBL" id="ESU25838.1"/>
    </source>
</evidence>
<dbReference type="EMBL" id="AVGG01000023">
    <property type="protein sequence ID" value="ESU25838.1"/>
    <property type="molecule type" value="Genomic_DNA"/>
</dbReference>
<dbReference type="InterPro" id="IPR050834">
    <property type="entry name" value="Glycosyltransf_2"/>
</dbReference>
<dbReference type="InterPro" id="IPR029044">
    <property type="entry name" value="Nucleotide-diphossugar_trans"/>
</dbReference>
<dbReference type="PANTHER" id="PTHR43685">
    <property type="entry name" value="GLYCOSYLTRANSFERASE"/>
    <property type="match status" value="1"/>
</dbReference>
<dbReference type="eggNOG" id="COG1216">
    <property type="taxonomic scope" value="Bacteria"/>
</dbReference>
<accession>V6SGK2</accession>
<dbReference type="Proteomes" id="UP000018004">
    <property type="component" value="Unassembled WGS sequence"/>
</dbReference>
<organism evidence="2 3">
    <name type="scientific">Flavobacterium limnosediminis JC2902</name>
    <dbReference type="NCBI Taxonomy" id="1341181"/>
    <lineage>
        <taxon>Bacteria</taxon>
        <taxon>Pseudomonadati</taxon>
        <taxon>Bacteroidota</taxon>
        <taxon>Flavobacteriia</taxon>
        <taxon>Flavobacteriales</taxon>
        <taxon>Flavobacteriaceae</taxon>
        <taxon>Flavobacterium</taxon>
    </lineage>
</organism>
<name>V6SGK2_9FLAO</name>
<reference evidence="2 3" key="1">
    <citation type="submission" date="2013-08" db="EMBL/GenBank/DDBJ databases">
        <title>Flavobacterium limnosediminis JC2902 genome sequencing.</title>
        <authorList>
            <person name="Lee K."/>
            <person name="Yi H."/>
            <person name="Park S."/>
            <person name="Chun J."/>
        </authorList>
    </citation>
    <scope>NUCLEOTIDE SEQUENCE [LARGE SCALE GENOMIC DNA]</scope>
    <source>
        <strain evidence="2 3">JC2902</strain>
    </source>
</reference>
<proteinExistence type="predicted"/>
<dbReference type="STRING" id="1341181.FLJC2902T_30320"/>
<sequence>MVSILCLSYNHAQFVEEALHSVLSQTYKNIELLIADDCSPDGSKSVIENWLKNHPEVIFVSNPTNIGNTKTFNKLLAFAKGEYIIDLAADDVLLPDCVEKQLNAFTNSKLKNVGIVYGNAESISETNTHLDYYYEINGDGKIINPPPSGNIYLSVLGQYNKICSVSSMVKREVYDKLGGYDEHLAYEDLDLWIRASRIYNFEFIPEILIQKRELASSLGSQFFVKNNARTRKLNRSTYTIIRKALQQNTSKEENRALLKRIHYEMSKVFKAGDFSLLAKYIGTELRARFF</sequence>
<keyword evidence="2" id="KW-0808">Transferase</keyword>
<dbReference type="Pfam" id="PF00535">
    <property type="entry name" value="Glycos_transf_2"/>
    <property type="match status" value="1"/>
</dbReference>
<evidence type="ECO:0000313" key="3">
    <source>
        <dbReference type="Proteomes" id="UP000018004"/>
    </source>
</evidence>
<dbReference type="Gene3D" id="3.90.550.10">
    <property type="entry name" value="Spore Coat Polysaccharide Biosynthesis Protein SpsA, Chain A"/>
    <property type="match status" value="1"/>
</dbReference>
<gene>
    <name evidence="2" type="ORF">FLJC2902T_30320</name>
</gene>
<keyword evidence="3" id="KW-1185">Reference proteome</keyword>
<comment type="caution">
    <text evidence="2">The sequence shown here is derived from an EMBL/GenBank/DDBJ whole genome shotgun (WGS) entry which is preliminary data.</text>
</comment>